<protein>
    <submittedName>
        <fullName evidence="6">Cell separation during budding, variant 3</fullName>
    </submittedName>
</protein>
<dbReference type="InterPro" id="IPR000644">
    <property type="entry name" value="CBS_dom"/>
</dbReference>
<evidence type="ECO:0000256" key="4">
    <source>
        <dbReference type="SAM" id="MobiDB-lite"/>
    </source>
</evidence>
<keyword evidence="1" id="KW-0677">Repeat</keyword>
<organism evidence="6 7">
    <name type="scientific">Orbilia ellipsospora</name>
    <dbReference type="NCBI Taxonomy" id="2528407"/>
    <lineage>
        <taxon>Eukaryota</taxon>
        <taxon>Fungi</taxon>
        <taxon>Dikarya</taxon>
        <taxon>Ascomycota</taxon>
        <taxon>Pezizomycotina</taxon>
        <taxon>Orbiliomycetes</taxon>
        <taxon>Orbiliales</taxon>
        <taxon>Orbiliaceae</taxon>
        <taxon>Orbilia</taxon>
    </lineage>
</organism>
<evidence type="ECO:0000256" key="3">
    <source>
        <dbReference type="PROSITE-ProRule" id="PRU00703"/>
    </source>
</evidence>
<dbReference type="AlphaFoldDB" id="A0AAV9XTU9"/>
<evidence type="ECO:0000313" key="7">
    <source>
        <dbReference type="Proteomes" id="UP001365542"/>
    </source>
</evidence>
<evidence type="ECO:0000256" key="1">
    <source>
        <dbReference type="ARBA" id="ARBA00022737"/>
    </source>
</evidence>
<dbReference type="CDD" id="cd02205">
    <property type="entry name" value="CBS_pair_SF"/>
    <property type="match status" value="1"/>
</dbReference>
<feature type="region of interest" description="Disordered" evidence="4">
    <location>
        <begin position="427"/>
        <end position="446"/>
    </location>
</feature>
<dbReference type="Gene3D" id="3.10.580.10">
    <property type="entry name" value="CBS-domain"/>
    <property type="match status" value="2"/>
</dbReference>
<evidence type="ECO:0000259" key="5">
    <source>
        <dbReference type="PROSITE" id="PS51371"/>
    </source>
</evidence>
<dbReference type="SMART" id="SM00116">
    <property type="entry name" value="CBS"/>
    <property type="match status" value="4"/>
</dbReference>
<sequence length="461" mass="49249">MATSQPTPSPELSAQKMSKSSSQTSLRATPRSPSRQPSLSHASLVDLLAVAPRPEGNVQQRDWRTVQCRELVANQELRFVEENTPIEDACKLLVEHGISSLPIKSENGAVIGTFDYSDLTAYLLMVLGVWKGDPSDSQGHTFQDLASQSRSGGDIPVKLVKDLGKKDPFITVSEAEGLAKVVEILGSGVHRVAVVREGTDSVIGVISQLRMLEFFWANAKSFSQIDQLLPLSLRELNFGTVPVISINGDSRVLEALELMNSEGISSLAVVDSNHNVVGNISTTDVKHLTRTSSLPLIKSSCLHFLSVILSDRGLDDGKDSYPVFYVGPHSTLAHTVAKIIATRAHRMWLVDAPSEGNSAPSTPTIPAATAIPPPSLAAASPLAASFPTAASLSVASIPGGRLSGRLIGVVSLTDILNMIGRTSGLTNLDPGEARRQRRRSSSSSVRASIDLGRSSFDLRRP</sequence>
<keyword evidence="7" id="KW-1185">Reference proteome</keyword>
<evidence type="ECO:0000256" key="2">
    <source>
        <dbReference type="ARBA" id="ARBA00023122"/>
    </source>
</evidence>
<feature type="domain" description="CBS" evidence="5">
    <location>
        <begin position="73"/>
        <end position="135"/>
    </location>
</feature>
<feature type="domain" description="CBS" evidence="5">
    <location>
        <begin position="238"/>
        <end position="296"/>
    </location>
</feature>
<dbReference type="Proteomes" id="UP001365542">
    <property type="component" value="Unassembled WGS sequence"/>
</dbReference>
<dbReference type="InterPro" id="IPR046342">
    <property type="entry name" value="CBS_dom_sf"/>
</dbReference>
<dbReference type="GO" id="GO:0004865">
    <property type="term" value="F:protein serine/threonine phosphatase inhibitor activity"/>
    <property type="evidence" value="ECO:0007669"/>
    <property type="project" value="TreeGrafter"/>
</dbReference>
<keyword evidence="2 3" id="KW-0129">CBS domain</keyword>
<dbReference type="InterPro" id="IPR050511">
    <property type="entry name" value="AMPK_gamma/SDS23_families"/>
</dbReference>
<gene>
    <name evidence="6" type="primary">SDS23_1</name>
    <name evidence="6" type="ORF">TWF694_007095</name>
</gene>
<comment type="caution">
    <text evidence="6">The sequence shown here is derived from an EMBL/GenBank/DDBJ whole genome shotgun (WGS) entry which is preliminary data.</text>
</comment>
<dbReference type="EMBL" id="JAVHJO010000002">
    <property type="protein sequence ID" value="KAK6543183.1"/>
    <property type="molecule type" value="Genomic_DNA"/>
</dbReference>
<dbReference type="PANTHER" id="PTHR13780:SF36">
    <property type="entry name" value="CBS DOMAIN-CONTAINING PROTEIN"/>
    <property type="match status" value="1"/>
</dbReference>
<dbReference type="GO" id="GO:0042149">
    <property type="term" value="P:cellular response to glucose starvation"/>
    <property type="evidence" value="ECO:0007669"/>
    <property type="project" value="TreeGrafter"/>
</dbReference>
<feature type="region of interest" description="Disordered" evidence="4">
    <location>
        <begin position="1"/>
        <end position="39"/>
    </location>
</feature>
<dbReference type="Pfam" id="PF00571">
    <property type="entry name" value="CBS"/>
    <property type="match status" value="3"/>
</dbReference>
<evidence type="ECO:0000313" key="6">
    <source>
        <dbReference type="EMBL" id="KAK6543183.1"/>
    </source>
</evidence>
<proteinExistence type="predicted"/>
<dbReference type="PANTHER" id="PTHR13780">
    <property type="entry name" value="AMP-ACTIVATED PROTEIN KINASE, GAMMA REGULATORY SUBUNIT"/>
    <property type="match status" value="1"/>
</dbReference>
<accession>A0AAV9XTU9</accession>
<reference evidence="6 7" key="1">
    <citation type="submission" date="2019-10" db="EMBL/GenBank/DDBJ databases">
        <authorList>
            <person name="Palmer J.M."/>
        </authorList>
    </citation>
    <scope>NUCLEOTIDE SEQUENCE [LARGE SCALE GENOMIC DNA]</scope>
    <source>
        <strain evidence="6 7">TWF694</strain>
    </source>
</reference>
<dbReference type="PROSITE" id="PS51371">
    <property type="entry name" value="CBS"/>
    <property type="match status" value="2"/>
</dbReference>
<name>A0AAV9XTU9_9PEZI</name>
<dbReference type="SUPFAM" id="SSF54631">
    <property type="entry name" value="CBS-domain pair"/>
    <property type="match status" value="2"/>
</dbReference>